<dbReference type="InterPro" id="IPR009081">
    <property type="entry name" value="PP-bd_ACP"/>
</dbReference>
<dbReference type="RefSeq" id="WP_169930036.1">
    <property type="nucleotide sequence ID" value="NZ_PIPR01000001.1"/>
</dbReference>
<dbReference type="GO" id="GO:0009366">
    <property type="term" value="C:enterobactin synthetase complex"/>
    <property type="evidence" value="ECO:0007669"/>
    <property type="project" value="TreeGrafter"/>
</dbReference>
<dbReference type="NCBIfam" id="TIGR01733">
    <property type="entry name" value="AA-adenyl-dom"/>
    <property type="match status" value="3"/>
</dbReference>
<dbReference type="InterPro" id="IPR001242">
    <property type="entry name" value="Condensation_dom"/>
</dbReference>
<dbReference type="Pfam" id="PF00550">
    <property type="entry name" value="PP-binding"/>
    <property type="match status" value="3"/>
</dbReference>
<dbReference type="FunFam" id="3.40.50.980:FF:000002">
    <property type="entry name" value="Enterobactin synthetase component F"/>
    <property type="match status" value="1"/>
</dbReference>
<dbReference type="SUPFAM" id="SSF47336">
    <property type="entry name" value="ACP-like"/>
    <property type="match status" value="3"/>
</dbReference>
<dbReference type="Proteomes" id="UP000287766">
    <property type="component" value="Unassembled WGS sequence"/>
</dbReference>
<dbReference type="Pfam" id="PF13193">
    <property type="entry name" value="AMP-binding_C"/>
    <property type="match status" value="1"/>
</dbReference>
<dbReference type="Gene3D" id="1.10.1200.10">
    <property type="entry name" value="ACP-like"/>
    <property type="match status" value="3"/>
</dbReference>
<gene>
    <name evidence="6" type="ORF">CWE22_03760</name>
</gene>
<dbReference type="Pfam" id="PF00975">
    <property type="entry name" value="Thioesterase"/>
    <property type="match status" value="1"/>
</dbReference>
<dbReference type="InterPro" id="IPR020845">
    <property type="entry name" value="AMP-binding_CS"/>
</dbReference>
<dbReference type="PANTHER" id="PTHR45527:SF1">
    <property type="entry name" value="FATTY ACID SYNTHASE"/>
    <property type="match status" value="1"/>
</dbReference>
<dbReference type="SUPFAM" id="SSF56801">
    <property type="entry name" value="Acetyl-CoA synthetase-like"/>
    <property type="match status" value="3"/>
</dbReference>
<dbReference type="PANTHER" id="PTHR45527">
    <property type="entry name" value="NONRIBOSOMAL PEPTIDE SYNTHETASE"/>
    <property type="match status" value="1"/>
</dbReference>
<evidence type="ECO:0000256" key="2">
    <source>
        <dbReference type="ARBA" id="ARBA00006432"/>
    </source>
</evidence>
<dbReference type="FunFam" id="3.40.50.980:FF:000001">
    <property type="entry name" value="Non-ribosomal peptide synthetase"/>
    <property type="match status" value="3"/>
</dbReference>
<reference evidence="7" key="1">
    <citation type="journal article" date="2018" name="Front. Microbiol.">
        <title>Genome-Based Analysis Reveals the Taxonomy and Diversity of the Family Idiomarinaceae.</title>
        <authorList>
            <person name="Liu Y."/>
            <person name="Lai Q."/>
            <person name="Shao Z."/>
        </authorList>
    </citation>
    <scope>NUCLEOTIDE SEQUENCE [LARGE SCALE GENOMIC DNA]</scope>
    <source>
        <strain evidence="7">KYW314</strain>
    </source>
</reference>
<dbReference type="Gene3D" id="3.30.559.30">
    <property type="entry name" value="Nonribosomal peptide synthetase, condensation domain"/>
    <property type="match status" value="4"/>
</dbReference>
<dbReference type="Gene3D" id="3.40.50.12780">
    <property type="entry name" value="N-terminal domain of ligase-like"/>
    <property type="match status" value="1"/>
</dbReference>
<comment type="caution">
    <text evidence="6">The sequence shown here is derived from an EMBL/GenBank/DDBJ whole genome shotgun (WGS) entry which is preliminary data.</text>
</comment>
<comment type="cofactor">
    <cofactor evidence="1">
        <name>pantetheine 4'-phosphate</name>
        <dbReference type="ChEBI" id="CHEBI:47942"/>
    </cofactor>
</comment>
<keyword evidence="7" id="KW-1185">Reference proteome</keyword>
<feature type="domain" description="Carrier" evidence="5">
    <location>
        <begin position="1056"/>
        <end position="1131"/>
    </location>
</feature>
<proteinExistence type="inferred from homology"/>
<dbReference type="InterPro" id="IPR029058">
    <property type="entry name" value="AB_hydrolase_fold"/>
</dbReference>
<dbReference type="GO" id="GO:0031177">
    <property type="term" value="F:phosphopantetheine binding"/>
    <property type="evidence" value="ECO:0007669"/>
    <property type="project" value="TreeGrafter"/>
</dbReference>
<dbReference type="InterPro" id="IPR036736">
    <property type="entry name" value="ACP-like_sf"/>
</dbReference>
<dbReference type="CDD" id="cd19531">
    <property type="entry name" value="LCL_NRPS-like"/>
    <property type="match status" value="3"/>
</dbReference>
<dbReference type="GO" id="GO:0047527">
    <property type="term" value="F:2,3-dihydroxybenzoate-serine ligase activity"/>
    <property type="evidence" value="ECO:0007669"/>
    <property type="project" value="TreeGrafter"/>
</dbReference>
<feature type="domain" description="Carrier" evidence="5">
    <location>
        <begin position="2087"/>
        <end position="2162"/>
    </location>
</feature>
<dbReference type="SUPFAM" id="SSF52777">
    <property type="entry name" value="CoA-dependent acyltransferases"/>
    <property type="match status" value="8"/>
</dbReference>
<dbReference type="Pfam" id="PF00501">
    <property type="entry name" value="AMP-binding"/>
    <property type="match status" value="3"/>
</dbReference>
<dbReference type="Gene3D" id="3.30.559.10">
    <property type="entry name" value="Chloramphenicol acetyltransferase-like domain"/>
    <property type="match status" value="4"/>
</dbReference>
<dbReference type="FunFam" id="1.10.1200.10:FF:000005">
    <property type="entry name" value="Nonribosomal peptide synthetase 1"/>
    <property type="match status" value="1"/>
</dbReference>
<dbReference type="FunFam" id="2.30.38.10:FF:000001">
    <property type="entry name" value="Non-ribosomal peptide synthetase PvdI"/>
    <property type="match status" value="2"/>
</dbReference>
<dbReference type="CDD" id="cd05930">
    <property type="entry name" value="A_NRPS"/>
    <property type="match status" value="3"/>
</dbReference>
<dbReference type="InterPro" id="IPR045851">
    <property type="entry name" value="AMP-bd_C_sf"/>
</dbReference>
<evidence type="ECO:0000256" key="1">
    <source>
        <dbReference type="ARBA" id="ARBA00001957"/>
    </source>
</evidence>
<dbReference type="InterPro" id="IPR010071">
    <property type="entry name" value="AA_adenyl_dom"/>
</dbReference>
<name>A0A7Z7ETY5_9GAMM</name>
<evidence type="ECO:0000313" key="7">
    <source>
        <dbReference type="Proteomes" id="UP000287766"/>
    </source>
</evidence>
<dbReference type="InterPro" id="IPR023213">
    <property type="entry name" value="CAT-like_dom_sf"/>
</dbReference>
<dbReference type="NCBIfam" id="NF003417">
    <property type="entry name" value="PRK04813.1"/>
    <property type="match status" value="3"/>
</dbReference>
<evidence type="ECO:0000259" key="5">
    <source>
        <dbReference type="PROSITE" id="PS50075"/>
    </source>
</evidence>
<dbReference type="InterPro" id="IPR042099">
    <property type="entry name" value="ANL_N_sf"/>
</dbReference>
<dbReference type="PROSITE" id="PS00012">
    <property type="entry name" value="PHOSPHOPANTETHEINE"/>
    <property type="match status" value="2"/>
</dbReference>
<protein>
    <recommendedName>
        <fullName evidence="5">Carrier domain-containing protein</fullName>
    </recommendedName>
</protein>
<dbReference type="FunFam" id="3.30.300.30:FF:000010">
    <property type="entry name" value="Enterobactin synthetase component F"/>
    <property type="match status" value="1"/>
</dbReference>
<comment type="similarity">
    <text evidence="2">Belongs to the ATP-dependent AMP-binding enzyme family.</text>
</comment>
<dbReference type="Gene3D" id="2.30.38.10">
    <property type="entry name" value="Luciferase, Domain 3"/>
    <property type="match status" value="2"/>
</dbReference>
<dbReference type="InterPro" id="IPR006162">
    <property type="entry name" value="Ppantetheine_attach_site"/>
</dbReference>
<dbReference type="InterPro" id="IPR001031">
    <property type="entry name" value="Thioesterase"/>
</dbReference>
<dbReference type="Pfam" id="PF00668">
    <property type="entry name" value="Condensation"/>
    <property type="match status" value="4"/>
</dbReference>
<dbReference type="Gene3D" id="3.40.50.1820">
    <property type="entry name" value="alpha/beta hydrolase"/>
    <property type="match status" value="1"/>
</dbReference>
<dbReference type="InterPro" id="IPR025110">
    <property type="entry name" value="AMP-bd_C"/>
</dbReference>
<feature type="domain" description="Carrier" evidence="5">
    <location>
        <begin position="3105"/>
        <end position="3179"/>
    </location>
</feature>
<evidence type="ECO:0000256" key="3">
    <source>
        <dbReference type="ARBA" id="ARBA00022450"/>
    </source>
</evidence>
<dbReference type="Gene3D" id="3.40.50.980">
    <property type="match status" value="4"/>
</dbReference>
<dbReference type="GO" id="GO:0009239">
    <property type="term" value="P:enterobactin biosynthetic process"/>
    <property type="evidence" value="ECO:0007669"/>
    <property type="project" value="TreeGrafter"/>
</dbReference>
<dbReference type="FunFam" id="3.40.50.12780:FF:000012">
    <property type="entry name" value="Non-ribosomal peptide synthetase"/>
    <property type="match status" value="1"/>
</dbReference>
<sequence>MQLTELLYQVNERGIFLWVEQQTDGEDKLKFSIRQPLDDREQWLAKIKPHKTDLIKLLKRAGVMSESLQLPIIYPSDVQPFPLSFAQKRLWFLQQFEPDSAAYNVPLILELHNSNTEQSITAAEQALLAVLERHQVLRTVLVRHDAEPVGLLKPATELQFDHQLLDAEIDQHALHNELRQELSRPFLLDQQLPVRAHYFQRPNHPSIFLITLHHIAVDGWSLPCLLHEFQQFYLHFSQGMTVELPSLVLQYQDFAYWQQHLLRGKLQQEQWQFWQAELCDAQPLELPLDRSRPNSFDPRGDTEKLQLDTKTSKGLHELARSLGCSFYTLTLSAYFALLHKYSQQDDLLIGTAAANRHYPGTKDMIGFFVNSLPIRCRTNPNLSLTELVRSVHESLISAQQYQDMPFDLLVEKLQLPRDPSCHPLFQVFFTLQQADEQAQQQDFTLLSPDGLYQIAKYDLSLFVTEEKYNVTLELNYATALFDQSTVAQMLAHYKTILQQLLEKPGVKLNQLQLLSAQQQQHLVLELNDTARALPDVSSVTALFSRQVSLTPHQAALSFGSQSLSYQELDQRSTELALQLLPVLEASPSKLVALLMERSLELIVAILAIHKAGGAYVPIATKFPPQRQNFILADTQAAALVSHQLLKHDVAALSGSTQVLWADSGLWQDPVPVNTAPPSPLPELINRDQLAYIIYTSGTTGNPKGVMLEHQHLLNRIDWMQNTYPLTATDKVLQKTPYNFDVSVWELLWANAYGAEIVVAEPEGHKDPDYLYQLIEQQQITVLHFVPTMFQAFLDDLQRRGRLVPSCLRYIFCSGEALSLATVQKFQQLNPNQRTQLHNLYGPTETAIDSSYFYCHGDLRSIPIGKPIQNTQLYILDTDQQLVPKGVAGELYIAGHGVARGYLNLPELTAERFLPNPFYHVTQNASAGRRMYKTGDRVRMRADGNIEYLGRNDFQVKLRGFRIELGEIEAALCVLPHISQALVMVKQAAGQDRLIAYCQTDTMPEPEQLRALLLQKLPDYMVPEHFIGLSRFPVNVNGKLDRNALPEPELKTDHYVAPKTEQEKQLVALWQRYLKIDKVGIEDDFFRLGGNSILAISVSHAMAELLQTHYPVARLFADKNIRNALVNLNQNLNPANEHQAIQTCTLAEPPLSFAQQRLWFLQQYDATNTAYNIPIALKVQAGSAKQLQQSLLLLVERHHVLRSSTKQNSEQARSILQPTDSFQLETIAIIDEDFDETFHRCVNYCFNLQQDIPLKAWYFELIPSQTTVLLINIHHSAFDGWSHGLFMAELEQAMQHFCDGQPLQLEPLPLQYQDYSHWQREAFTAGQFDQQLNYWQQQLQQLSPLQMPLDKPRPAKLSYAGDNLLFHFPATLTAQLKALASTRGCTLYSLMLSGFAILLHKYCGQQDIVLGTPFANRHHQHTEQLIGFFVNTLPLRLHIQPEQSAQQWLEQVTSTVAEAQLNQDLPFEYLVDLLKLQPDPSRHPVFQLLFSMDQFADPTQSAYFSEFDLGENYQVAKYDLSLYIKDEGEQLLGALNFSTALFSKDTMQRLTERYLVLMQQIAAYPQTRIDQLQWFSAADQHVLSNAKSEPDNTNSATFAERFYQQASLMPTQHALVWQHQSWTYQELDQESNQLAHQIRQLGCDSGDIVGLLLPRGPELILSILAILKAGCAYVPISPDFPLQRIRFILQDANCRLVLTDRLDVDTEVPVYNPAGLEYHQQPSAPLSLDVCGTDLAYVIYTSGTTGQPKGVMVEQHSFTDFLLNFPLYLPKNQPVQLLSLTAVTFDIFGLEYGLPLLRGGTLYLSDLQNAVADLQHHPQINLIQQTPSVLRTLLAMDGVDLSSITCLVGGEALDSELLSRLQHHFAQVVNVYGPTETVIWSTCHLYDKHQHLNNPLLIGNALPNEHTYVLDPDLKFLPAGVVGELYIGGAGLARGYLNRPELTAERFIIHPQTQERLYKTGDLVKQTLDGQLEYKGRTDFQVKIRGHRIELAEIESILQTHTHISQALVVAIHQEQQSEPYLAAYYQADSDVPADQLTAFVAQFLPDYMWPDVFIHIEQFSLTANGKLDRTALPQPHRAQNVEAQYQAPTTDFEQHIVQLWQHVLGLEQVGLNDDFFRIGGNSIKALLLCHKMAKDADWQVAVADLFHHRTIAALLKHGNSEEQQDLPVSESDNNTAPLSLAQNRLWFLYNLEPNSTAYHIPMLLKLETLDLARLEQAFINLINYQQVLCSVIEERDGLAWQQQVSADRFQLDYQKLSTDQLPAQIQTAVQMPFVLQTQLPIRATVFELDDGTYYLLILVHHIAFDGWSMDLLFSQLDQFYQQPEQTLPPLDYQYRDYARWQQNKNQSMAQNPYWKKLIDVPPLDLRTCYPRPKNFDYKGADLDFSLSLDLSTQVQALARQQKVSVYNLLLAVWSLTLHKLTGQQDILLGTPMANRQLPGSDALIGFFVNTQVLHHYIDPEADFLALLSDITEQSTAAQRYQELPFEQLLEQLSVDRDASRHPLFQVMFSVQTFAEATTDLDWLSPAPLPAGDCNAKYDLSFQLEVRDQHISGTLNYASSLYSERRIRLIQQGFVNLLQHVVNAPQSKNGHLSLLNSEQRAAMLALGNRQQQHSDTAYATTLNALFALQVADHPEQIAVQLDQQQLTYRELDDLSSQLAHQLLQMSDGEQQRMIALVLPRSVWMIVAILAVLKTGSAWVPIEPSTPPHRLQHILSDTQAKQVLSLSEVDCKPMLPEHCQLINLDLLDLHHQPETAPDIAVSKRDLAYVIYTSGTTGMPKGVLIEHQSVLNTILQQQQTYQIDSGSVLYLGLSYAFDAAVAVIMNALLSGAKLLLSKEIDFSQPCMRNVSHLILSGAVLDVLQPTQLPNLKYLIYGGAAASSAALQRFSHVDIYAEYGVTEAAITSSLAKVDLNRSSTIGLPLNNISLYVLDTQLEPVPFEVAGELYIGGVAVARGYLNQSELNESAFIPSPFIAGDRLYKTGDLVRWQSDDNDLSQLVFQGRKDKQLKLRGYRIELAEIEQQLLNHSKVRQAALKLHQMNGRDQLLAYLVTPDPEIEQLVAELKPRLADFMQPDHWLWLQQLPLTSNGKLDEAALPLPQINQSYRSPETATEQQLATLWQQLLGDVNIGRDDEFFLLGGDSILVMQLAALLKKAGWHCNVKALMQHRSLKAMSLLLDQQHEQHEIVAEQGLLSGSFNLLPIQQWFFDLVQSGQVINQNYWNQSFLVKVQPLDPALLQQAVKQLVAHHDILRVSFSNTAEGYRQSYSAELPQLILEDLDRATMTDEELEQQLSVWQSEFNIEQGPLFKLAYLHNYPDQSARLFFACHHLLIDAVSWRLLVEDLNSLYQQQSSRHQQLADKTTSYRQWVAAQSAAPQVYPTHYWQAFCATLPEVQRPTITASSQAQMQLSPEHSKLLMQQAHQAYQTEINELLLSALALALRDLWGHTNQAVLLESHGRQTNNNSLNLNRTMGWFTSFYPVMLAATDDLAHNIHYNKETVRQASSYGQSYIRSGCYRHNKAEHLAVSFNYLGQINAGGSADDWQIVAESSGANYPSQQRAFEPVSILAVYQERQLRFSCTTLYGHEFSDQLAARLQQRVQQLIEFCLQHQVSVRQSLCDYPQFNPYQLHNCEQPNTVFVFPPGEGDSVDFYQPFIERATDTRLVLLNNFYRYLLEHYTEQAASSSYTELAQQLVPLIKHIQPQGPWHFVGWSFGGVLALEVCRLLEQEQETLGSVQLIDSYFSLHKARLLSPELDALLANEDSSQNINANHQPSTKVQTKVTLYKASSPSGTQIAENLRWLEQAYLTTPANFIEDFAAQVEIIPYQNGHFDPLSTELTDALISGLRF</sequence>
<dbReference type="InterPro" id="IPR000873">
    <property type="entry name" value="AMP-dep_synth/lig_dom"/>
</dbReference>
<accession>A0A7Z7ETY5</accession>
<dbReference type="Gene3D" id="3.30.300.30">
    <property type="match status" value="3"/>
</dbReference>
<evidence type="ECO:0000256" key="4">
    <source>
        <dbReference type="ARBA" id="ARBA00022553"/>
    </source>
</evidence>
<dbReference type="SUPFAM" id="SSF53474">
    <property type="entry name" value="alpha/beta-Hydrolases"/>
    <property type="match status" value="1"/>
</dbReference>
<keyword evidence="3" id="KW-0596">Phosphopantetheine</keyword>
<dbReference type="PROSITE" id="PS50075">
    <property type="entry name" value="CARRIER"/>
    <property type="match status" value="3"/>
</dbReference>
<dbReference type="PROSITE" id="PS00455">
    <property type="entry name" value="AMP_BINDING"/>
    <property type="match status" value="3"/>
</dbReference>
<keyword evidence="4" id="KW-0597">Phosphoprotein</keyword>
<evidence type="ECO:0000313" key="6">
    <source>
        <dbReference type="EMBL" id="RUO41304.1"/>
    </source>
</evidence>
<dbReference type="EMBL" id="PIPR01000001">
    <property type="protein sequence ID" value="RUO41304.1"/>
    <property type="molecule type" value="Genomic_DNA"/>
</dbReference>
<organism evidence="6 7">
    <name type="scientific">Pseudidiomarina aestuarii</name>
    <dbReference type="NCBI Taxonomy" id="624146"/>
    <lineage>
        <taxon>Bacteria</taxon>
        <taxon>Pseudomonadati</taxon>
        <taxon>Pseudomonadota</taxon>
        <taxon>Gammaproteobacteria</taxon>
        <taxon>Alteromonadales</taxon>
        <taxon>Idiomarinaceae</taxon>
        <taxon>Pseudidiomarina</taxon>
    </lineage>
</organism>
<dbReference type="GO" id="GO:0005829">
    <property type="term" value="C:cytosol"/>
    <property type="evidence" value="ECO:0007669"/>
    <property type="project" value="TreeGrafter"/>
</dbReference>
<dbReference type="GO" id="GO:0043041">
    <property type="term" value="P:amino acid activation for nonribosomal peptide biosynthetic process"/>
    <property type="evidence" value="ECO:0007669"/>
    <property type="project" value="TreeGrafter"/>
</dbReference>